<evidence type="ECO:0000313" key="1">
    <source>
        <dbReference type="EMBL" id="MDZ5085869.1"/>
    </source>
</evidence>
<comment type="caution">
    <text evidence="1">The sequence shown here is derived from an EMBL/GenBank/DDBJ whole genome shotgun (WGS) entry which is preliminary data.</text>
</comment>
<gene>
    <name evidence="1" type="ORF">OHX15_10770</name>
</gene>
<evidence type="ECO:0000313" key="2">
    <source>
        <dbReference type="Proteomes" id="UP001289645"/>
    </source>
</evidence>
<name>A0ACC6MFZ6_MYCPF</name>
<keyword evidence="1" id="KW-0328">Glycosyltransferase</keyword>
<dbReference type="Proteomes" id="UP001289645">
    <property type="component" value="Unassembled WGS sequence"/>
</dbReference>
<protein>
    <submittedName>
        <fullName evidence="1">Glycosyltransferase</fullName>
        <ecNumber evidence="1">2.4.-.-</ecNumber>
    </submittedName>
</protein>
<organism evidence="1 2">
    <name type="scientific">Mycolicibacterium parafortuitum</name>
    <name type="common">Mycobacterium parafortuitum</name>
    <dbReference type="NCBI Taxonomy" id="39692"/>
    <lineage>
        <taxon>Bacteria</taxon>
        <taxon>Bacillati</taxon>
        <taxon>Actinomycetota</taxon>
        <taxon>Actinomycetes</taxon>
        <taxon>Mycobacteriales</taxon>
        <taxon>Mycobacteriaceae</taxon>
        <taxon>Mycolicibacterium</taxon>
    </lineage>
</organism>
<proteinExistence type="predicted"/>
<accession>A0ACC6MFZ6</accession>
<dbReference type="EMBL" id="JAOXLN010000009">
    <property type="protein sequence ID" value="MDZ5085869.1"/>
    <property type="molecule type" value="Genomic_DNA"/>
</dbReference>
<reference evidence="1 2" key="1">
    <citation type="journal article" date="2021" name="Chemosphere">
        <title>Bioballs carrying a syntrophic Rhodococcus and Mycolicibacterium consortium for simultaneous sorption and biodegradation of fuel oil in contaminated freshwater.</title>
        <authorList>
            <person name="Naloka K."/>
            <person name="Polrit D."/>
            <person name="Muangchinda C."/>
            <person name="Thoetkiattikul H."/>
            <person name="Pinyakong O."/>
        </authorList>
    </citation>
    <scope>NUCLEOTIDE SEQUENCE [LARGE SCALE GENOMIC DNA]</scope>
    <source>
        <strain evidence="1 2">J101</strain>
    </source>
</reference>
<keyword evidence="2" id="KW-1185">Reference proteome</keyword>
<sequence>MAGGNDGCYDIASLANALAGRGHDVTLYTASPTTPESPGDYQVVTLPAESGFDGPPEALMPLIGDLGRQLVDEWSHRPPDVVHCHGWAYGMASQLAANRRPVPTVQSFHGLGTLMRLPRDEAGTLETRIKLQTLLAKNATAVAAACTDDLFELVRFGCPRTKISVVPTGISVDENSVGLAHASRGQDDHEVVAVASGPARPDRLTEVVRAVAVLPHTRLRIVDDGGEDQRDIHRILALAEKLGLGDRCRVASVDNDGDLDAVLQSADVVVCPASYDAYGTVALQAMASGTAVVAAATGGMRDAVIPDVTGVLVPPANVDALRRALKSILGQPVLREGMGLAGRSRARSRYSWDRIAVDAEVTYHDAATRPSGVARRAMA</sequence>
<keyword evidence="1" id="KW-0808">Transferase</keyword>
<dbReference type="EC" id="2.4.-.-" evidence="1"/>